<sequence>MESLSENNPKYATKESWNSLIVFLKLFRID</sequence>
<protein>
    <submittedName>
        <fullName evidence="1">Uncharacterized protein</fullName>
    </submittedName>
</protein>
<gene>
    <name evidence="1" type="ORF">T4D_9544</name>
</gene>
<reference evidence="1 2" key="1">
    <citation type="submission" date="2015-01" db="EMBL/GenBank/DDBJ databases">
        <title>Evolution of Trichinella species and genotypes.</title>
        <authorList>
            <person name="Korhonen P.K."/>
            <person name="Edoardo P."/>
            <person name="Giuseppe L.R."/>
            <person name="Gasser R.B."/>
        </authorList>
    </citation>
    <scope>NUCLEOTIDE SEQUENCE [LARGE SCALE GENOMIC DNA]</scope>
    <source>
        <strain evidence="1">ISS470</strain>
    </source>
</reference>
<dbReference type="Proteomes" id="UP000054995">
    <property type="component" value="Unassembled WGS sequence"/>
</dbReference>
<dbReference type="AlphaFoldDB" id="A0A0V1DGC8"/>
<name>A0A0V1DGC8_TRIPS</name>
<dbReference type="EMBL" id="JYDT01004580">
    <property type="protein sequence ID" value="KRY60647.1"/>
    <property type="molecule type" value="Genomic_DNA"/>
</dbReference>
<comment type="caution">
    <text evidence="1">The sequence shown here is derived from an EMBL/GenBank/DDBJ whole genome shotgun (WGS) entry which is preliminary data.</text>
</comment>
<evidence type="ECO:0000313" key="2">
    <source>
        <dbReference type="Proteomes" id="UP000054995"/>
    </source>
</evidence>
<accession>A0A0V1DGC8</accession>
<evidence type="ECO:0000313" key="1">
    <source>
        <dbReference type="EMBL" id="KRY60647.1"/>
    </source>
</evidence>
<organism evidence="1 2">
    <name type="scientific">Trichinella pseudospiralis</name>
    <name type="common">Parasitic roundworm</name>
    <dbReference type="NCBI Taxonomy" id="6337"/>
    <lineage>
        <taxon>Eukaryota</taxon>
        <taxon>Metazoa</taxon>
        <taxon>Ecdysozoa</taxon>
        <taxon>Nematoda</taxon>
        <taxon>Enoplea</taxon>
        <taxon>Dorylaimia</taxon>
        <taxon>Trichinellida</taxon>
        <taxon>Trichinellidae</taxon>
        <taxon>Trichinella</taxon>
    </lineage>
</organism>
<proteinExistence type="predicted"/>
<keyword evidence="2" id="KW-1185">Reference proteome</keyword>